<sequence>MDNQVLKTDDYELVQNFLVSQITAQLHAGADRQSWIRLIKELRPIDREQWARQTGFLFDFTLGRFLCAIQETVPETLNFIHAGSEFLGDFLTAVATQNYVAAEGLWNTKNAAHISYDGSLLPSTAELAEQASAISEILTVQQLLPHLPPEFFPPNFVS</sequence>
<comment type="caution">
    <text evidence="1">The sequence shown here is derived from an EMBL/GenBank/DDBJ whole genome shotgun (WGS) entry which is preliminary data.</text>
</comment>
<evidence type="ECO:0000313" key="2">
    <source>
        <dbReference type="Proteomes" id="UP000606115"/>
    </source>
</evidence>
<accession>A0ABQ2DVN4</accession>
<dbReference type="GeneID" id="303305703"/>
<dbReference type="Proteomes" id="UP000606115">
    <property type="component" value="Unassembled WGS sequence"/>
</dbReference>
<protein>
    <submittedName>
        <fullName evidence="1">Uncharacterized protein</fullName>
    </submittedName>
</protein>
<keyword evidence="2" id="KW-1185">Reference proteome</keyword>
<gene>
    <name evidence="1" type="ORF">GCM10007173_33710</name>
</gene>
<reference evidence="2" key="1">
    <citation type="journal article" date="2019" name="Int. J. Syst. Evol. Microbiol.">
        <title>The Global Catalogue of Microorganisms (GCM) 10K type strain sequencing project: providing services to taxonomists for standard genome sequencing and annotation.</title>
        <authorList>
            <consortium name="The Broad Institute Genomics Platform"/>
            <consortium name="The Broad Institute Genome Sequencing Center for Infectious Disease"/>
            <person name="Wu L."/>
            <person name="Ma J."/>
        </authorList>
    </citation>
    <scope>NUCLEOTIDE SEQUENCE [LARGE SCALE GENOMIC DNA]</scope>
    <source>
        <strain evidence="2">CGMCC 1.3685</strain>
    </source>
</reference>
<proteinExistence type="predicted"/>
<name>A0ABQ2DVN4_9MICC</name>
<organism evidence="1 2">
    <name type="scientific">Glutamicibacter ardleyensis</name>
    <dbReference type="NCBI Taxonomy" id="225894"/>
    <lineage>
        <taxon>Bacteria</taxon>
        <taxon>Bacillati</taxon>
        <taxon>Actinomycetota</taxon>
        <taxon>Actinomycetes</taxon>
        <taxon>Micrococcales</taxon>
        <taxon>Micrococcaceae</taxon>
        <taxon>Glutamicibacter</taxon>
    </lineage>
</organism>
<evidence type="ECO:0000313" key="1">
    <source>
        <dbReference type="EMBL" id="GGJ72030.1"/>
    </source>
</evidence>
<dbReference type="RefSeq" id="WP_188687254.1">
    <property type="nucleotide sequence ID" value="NZ_BMKX01000011.1"/>
</dbReference>
<dbReference type="EMBL" id="BMKX01000011">
    <property type="protein sequence ID" value="GGJ72030.1"/>
    <property type="molecule type" value="Genomic_DNA"/>
</dbReference>